<feature type="region of interest" description="Disordered" evidence="1">
    <location>
        <begin position="65"/>
        <end position="123"/>
    </location>
</feature>
<proteinExistence type="predicted"/>
<sequence length="238" mass="26103">MANRRFPRQLDKEKINSRRKLRSQLSANCPSPSHSSGQIPGGQGPKQPTLFCVWRERTPSHLLIWRVPRRSRKPPDSLHASRPTLSPAKQGGGPAQSRIAHRTADFPGVSNSTPKKGGSKDAATATQITADVIPQLPKTNPNGQANSRCFPCCRVLGTGCTPKGMCLLEHGFFFGSSSLIHSLLLLPRHFLPSQAIFTHHTPSSPPTPIFPHPAMPFPSLCTNVIRRDRDMHPRTARG</sequence>
<evidence type="ECO:0000313" key="2">
    <source>
        <dbReference type="EMBL" id="KAK4449895.1"/>
    </source>
</evidence>
<dbReference type="Proteomes" id="UP001321760">
    <property type="component" value="Unassembled WGS sequence"/>
</dbReference>
<comment type="caution">
    <text evidence="2">The sequence shown here is derived from an EMBL/GenBank/DDBJ whole genome shotgun (WGS) entry which is preliminary data.</text>
</comment>
<accession>A0AAV9GPL3</accession>
<reference evidence="2" key="2">
    <citation type="submission" date="2023-05" db="EMBL/GenBank/DDBJ databases">
        <authorList>
            <consortium name="Lawrence Berkeley National Laboratory"/>
            <person name="Steindorff A."/>
            <person name="Hensen N."/>
            <person name="Bonometti L."/>
            <person name="Westerberg I."/>
            <person name="Brannstrom I.O."/>
            <person name="Guillou S."/>
            <person name="Cros-Aarteil S."/>
            <person name="Calhoun S."/>
            <person name="Haridas S."/>
            <person name="Kuo A."/>
            <person name="Mondo S."/>
            <person name="Pangilinan J."/>
            <person name="Riley R."/>
            <person name="Labutti K."/>
            <person name="Andreopoulos B."/>
            <person name="Lipzen A."/>
            <person name="Chen C."/>
            <person name="Yanf M."/>
            <person name="Daum C."/>
            <person name="Ng V."/>
            <person name="Clum A."/>
            <person name="Ohm R."/>
            <person name="Martin F."/>
            <person name="Silar P."/>
            <person name="Natvig D."/>
            <person name="Lalanne C."/>
            <person name="Gautier V."/>
            <person name="Ament-Velasquez S.L."/>
            <person name="Kruys A."/>
            <person name="Hutchinson M.I."/>
            <person name="Powell A.J."/>
            <person name="Barry K."/>
            <person name="Miller A.N."/>
            <person name="Grigoriev I.V."/>
            <person name="Debuchy R."/>
            <person name="Gladieux P."/>
            <person name="Thoren M.H."/>
            <person name="Johannesson H."/>
        </authorList>
    </citation>
    <scope>NUCLEOTIDE SEQUENCE</scope>
    <source>
        <strain evidence="2">PSN243</strain>
    </source>
</reference>
<reference evidence="2" key="1">
    <citation type="journal article" date="2023" name="Mol. Phylogenet. Evol.">
        <title>Genome-scale phylogeny and comparative genomics of the fungal order Sordariales.</title>
        <authorList>
            <person name="Hensen N."/>
            <person name="Bonometti L."/>
            <person name="Westerberg I."/>
            <person name="Brannstrom I.O."/>
            <person name="Guillou S."/>
            <person name="Cros-Aarteil S."/>
            <person name="Calhoun S."/>
            <person name="Haridas S."/>
            <person name="Kuo A."/>
            <person name="Mondo S."/>
            <person name="Pangilinan J."/>
            <person name="Riley R."/>
            <person name="LaButti K."/>
            <person name="Andreopoulos B."/>
            <person name="Lipzen A."/>
            <person name="Chen C."/>
            <person name="Yan M."/>
            <person name="Daum C."/>
            <person name="Ng V."/>
            <person name="Clum A."/>
            <person name="Steindorff A."/>
            <person name="Ohm R.A."/>
            <person name="Martin F."/>
            <person name="Silar P."/>
            <person name="Natvig D.O."/>
            <person name="Lalanne C."/>
            <person name="Gautier V."/>
            <person name="Ament-Velasquez S.L."/>
            <person name="Kruys A."/>
            <person name="Hutchinson M.I."/>
            <person name="Powell A.J."/>
            <person name="Barry K."/>
            <person name="Miller A.N."/>
            <person name="Grigoriev I.V."/>
            <person name="Debuchy R."/>
            <person name="Gladieux P."/>
            <person name="Hiltunen Thoren M."/>
            <person name="Johannesson H."/>
        </authorList>
    </citation>
    <scope>NUCLEOTIDE SEQUENCE</scope>
    <source>
        <strain evidence="2">PSN243</strain>
    </source>
</reference>
<evidence type="ECO:0000256" key="1">
    <source>
        <dbReference type="SAM" id="MobiDB-lite"/>
    </source>
</evidence>
<keyword evidence="3" id="KW-1185">Reference proteome</keyword>
<gene>
    <name evidence="2" type="ORF">QBC34DRAFT_404152</name>
</gene>
<name>A0AAV9GPL3_9PEZI</name>
<feature type="region of interest" description="Disordered" evidence="1">
    <location>
        <begin position="1"/>
        <end position="49"/>
    </location>
</feature>
<dbReference type="EMBL" id="MU865935">
    <property type="protein sequence ID" value="KAK4449895.1"/>
    <property type="molecule type" value="Genomic_DNA"/>
</dbReference>
<protein>
    <submittedName>
        <fullName evidence="2">Uncharacterized protein</fullName>
    </submittedName>
</protein>
<evidence type="ECO:0000313" key="3">
    <source>
        <dbReference type="Proteomes" id="UP001321760"/>
    </source>
</evidence>
<dbReference type="AlphaFoldDB" id="A0AAV9GPL3"/>
<organism evidence="2 3">
    <name type="scientific">Podospora aff. communis PSN243</name>
    <dbReference type="NCBI Taxonomy" id="3040156"/>
    <lineage>
        <taxon>Eukaryota</taxon>
        <taxon>Fungi</taxon>
        <taxon>Dikarya</taxon>
        <taxon>Ascomycota</taxon>
        <taxon>Pezizomycotina</taxon>
        <taxon>Sordariomycetes</taxon>
        <taxon>Sordariomycetidae</taxon>
        <taxon>Sordariales</taxon>
        <taxon>Podosporaceae</taxon>
        <taxon>Podospora</taxon>
    </lineage>
</organism>